<protein>
    <submittedName>
        <fullName evidence="1">Uncharacterized protein</fullName>
    </submittedName>
</protein>
<dbReference type="AlphaFoldDB" id="R0G636"/>
<gene>
    <name evidence="1" type="ORF">CARUB_v10012790mg</name>
</gene>
<dbReference type="EMBL" id="KB871095">
    <property type="protein sequence ID" value="EOA11949.1"/>
    <property type="molecule type" value="Genomic_DNA"/>
</dbReference>
<reference evidence="2" key="1">
    <citation type="journal article" date="2013" name="Nat. Genet.">
        <title>The Capsella rubella genome and the genomic consequences of rapid mating system evolution.</title>
        <authorList>
            <person name="Slotte T."/>
            <person name="Hazzouri K.M."/>
            <person name="Agren J.A."/>
            <person name="Koenig D."/>
            <person name="Maumus F."/>
            <person name="Guo Y.L."/>
            <person name="Steige K."/>
            <person name="Platts A.E."/>
            <person name="Escobar J.S."/>
            <person name="Newman L.K."/>
            <person name="Wang W."/>
            <person name="Mandakova T."/>
            <person name="Vello E."/>
            <person name="Smith L.M."/>
            <person name="Henz S.R."/>
            <person name="Steffen J."/>
            <person name="Takuno S."/>
            <person name="Brandvain Y."/>
            <person name="Coop G."/>
            <person name="Andolfatto P."/>
            <person name="Hu T.T."/>
            <person name="Blanchette M."/>
            <person name="Clark R.M."/>
            <person name="Quesneville H."/>
            <person name="Nordborg M."/>
            <person name="Gaut B.S."/>
            <person name="Lysak M.A."/>
            <person name="Jenkins J."/>
            <person name="Grimwood J."/>
            <person name="Chapman J."/>
            <person name="Prochnik S."/>
            <person name="Shu S."/>
            <person name="Rokhsar D."/>
            <person name="Schmutz J."/>
            <person name="Weigel D."/>
            <person name="Wright S.I."/>
        </authorList>
    </citation>
    <scope>NUCLEOTIDE SEQUENCE [LARGE SCALE GENOMIC DNA]</scope>
    <source>
        <strain evidence="2">cv. Monte Gargano</strain>
    </source>
</reference>
<proteinExistence type="predicted"/>
<organism evidence="1 2">
    <name type="scientific">Capsella rubella</name>
    <dbReference type="NCBI Taxonomy" id="81985"/>
    <lineage>
        <taxon>Eukaryota</taxon>
        <taxon>Viridiplantae</taxon>
        <taxon>Streptophyta</taxon>
        <taxon>Embryophyta</taxon>
        <taxon>Tracheophyta</taxon>
        <taxon>Spermatophyta</taxon>
        <taxon>Magnoliopsida</taxon>
        <taxon>eudicotyledons</taxon>
        <taxon>Gunneridae</taxon>
        <taxon>Pentapetalae</taxon>
        <taxon>rosids</taxon>
        <taxon>malvids</taxon>
        <taxon>Brassicales</taxon>
        <taxon>Brassicaceae</taxon>
        <taxon>Camelineae</taxon>
        <taxon>Capsella</taxon>
    </lineage>
</organism>
<dbReference type="Proteomes" id="UP000029121">
    <property type="component" value="Unassembled WGS sequence"/>
</dbReference>
<evidence type="ECO:0000313" key="1">
    <source>
        <dbReference type="EMBL" id="EOA11949.1"/>
    </source>
</evidence>
<accession>R0G636</accession>
<evidence type="ECO:0000313" key="2">
    <source>
        <dbReference type="Proteomes" id="UP000029121"/>
    </source>
</evidence>
<name>R0G636_9BRAS</name>
<keyword evidence="2" id="KW-1185">Reference proteome</keyword>
<sequence length="82" mass="9019">MSRENSQELLKVLVHPFIVSNLDGILCVTGKVTADTISSDVLILAKKANKGLRVSMLHSIYFPVNSARECKQLGVTDATRLY</sequence>